<keyword evidence="1" id="KW-0413">Isomerase</keyword>
<accession>A0A7W6BYC8</accession>
<dbReference type="EC" id="5.4.2.12" evidence="1"/>
<reference evidence="1 2" key="1">
    <citation type="submission" date="2020-08" db="EMBL/GenBank/DDBJ databases">
        <title>Genomic Encyclopedia of Type Strains, Phase IV (KMG-IV): sequencing the most valuable type-strain genomes for metagenomic binning, comparative biology and taxonomic classification.</title>
        <authorList>
            <person name="Goeker M."/>
        </authorList>
    </citation>
    <scope>NUCLEOTIDE SEQUENCE [LARGE SCALE GENOMIC DNA]</scope>
    <source>
        <strain evidence="1 2">DSM 27568</strain>
    </source>
</reference>
<gene>
    <name evidence="1" type="ORF">GGR39_000319</name>
</gene>
<sequence length="203" mass="21813">MFVVARHGNTFEAGETPRRIGARTDLPLTAAGLAQAEALGRHFANGGHRFVRVLVSPLLRTRQTAAAILEGLARPIQPETEACEWLREIDHGPDEDKAEEAVLSRLGHQALEAWDSFAKPPPGWIVDAEMRIAAWQALFAEPQCGSTLIVTSNGAARFALLADPALLRSGGDLASLKLPTGGYGVIQRDGDGVLQVPIWGRKP</sequence>
<dbReference type="CDD" id="cd07067">
    <property type="entry name" value="HP_PGM_like"/>
    <property type="match status" value="1"/>
</dbReference>
<evidence type="ECO:0000313" key="1">
    <source>
        <dbReference type="EMBL" id="MBB3938690.1"/>
    </source>
</evidence>
<dbReference type="PANTHER" id="PTHR16469:SF27">
    <property type="entry name" value="UBIQUITIN-ASSOCIATED AND SH3 DOMAIN-CONTAINING BA-RELATED"/>
    <property type="match status" value="1"/>
</dbReference>
<comment type="caution">
    <text evidence="1">The sequence shown here is derived from an EMBL/GenBank/DDBJ whole genome shotgun (WGS) entry which is preliminary data.</text>
</comment>
<dbReference type="EMBL" id="JACIDY010000001">
    <property type="protein sequence ID" value="MBB3938690.1"/>
    <property type="molecule type" value="Genomic_DNA"/>
</dbReference>
<dbReference type="PANTHER" id="PTHR16469">
    <property type="entry name" value="UBIQUITIN-ASSOCIATED AND SH3 DOMAIN-CONTAINING BA-RELATED"/>
    <property type="match status" value="1"/>
</dbReference>
<name>A0A7W6BYC8_9SPHN</name>
<dbReference type="SUPFAM" id="SSF53254">
    <property type="entry name" value="Phosphoglycerate mutase-like"/>
    <property type="match status" value="1"/>
</dbReference>
<proteinExistence type="predicted"/>
<dbReference type="AlphaFoldDB" id="A0A7W6BYC8"/>
<dbReference type="Gene3D" id="3.40.50.1240">
    <property type="entry name" value="Phosphoglycerate mutase-like"/>
    <property type="match status" value="1"/>
</dbReference>
<dbReference type="InterPro" id="IPR051710">
    <property type="entry name" value="Phosphatase_SH3-domain"/>
</dbReference>
<organism evidence="1 2">
    <name type="scientific">Novosphingobium fluoreni</name>
    <dbReference type="NCBI Taxonomy" id="1391222"/>
    <lineage>
        <taxon>Bacteria</taxon>
        <taxon>Pseudomonadati</taxon>
        <taxon>Pseudomonadota</taxon>
        <taxon>Alphaproteobacteria</taxon>
        <taxon>Sphingomonadales</taxon>
        <taxon>Sphingomonadaceae</taxon>
        <taxon>Novosphingobium</taxon>
    </lineage>
</organism>
<dbReference type="InterPro" id="IPR029033">
    <property type="entry name" value="His_PPase_superfam"/>
</dbReference>
<dbReference type="RefSeq" id="WP_183615586.1">
    <property type="nucleotide sequence ID" value="NZ_JACIDY010000001.1"/>
</dbReference>
<evidence type="ECO:0000313" key="2">
    <source>
        <dbReference type="Proteomes" id="UP000561459"/>
    </source>
</evidence>
<dbReference type="GO" id="GO:0004619">
    <property type="term" value="F:phosphoglycerate mutase activity"/>
    <property type="evidence" value="ECO:0007669"/>
    <property type="project" value="UniProtKB-EC"/>
</dbReference>
<dbReference type="SMART" id="SM00855">
    <property type="entry name" value="PGAM"/>
    <property type="match status" value="1"/>
</dbReference>
<keyword evidence="2" id="KW-1185">Reference proteome</keyword>
<dbReference type="InterPro" id="IPR013078">
    <property type="entry name" value="His_Pase_superF_clade-1"/>
</dbReference>
<dbReference type="Pfam" id="PF00300">
    <property type="entry name" value="His_Phos_1"/>
    <property type="match status" value="1"/>
</dbReference>
<dbReference type="Proteomes" id="UP000561459">
    <property type="component" value="Unassembled WGS sequence"/>
</dbReference>
<protein>
    <submittedName>
        <fullName evidence="1">Putative phosphoglycerate mutase</fullName>
        <ecNumber evidence="1">5.4.2.12</ecNumber>
    </submittedName>
</protein>